<evidence type="ECO:0000256" key="7">
    <source>
        <dbReference type="RuleBase" id="RU000643"/>
    </source>
</evidence>
<evidence type="ECO:0000313" key="9">
    <source>
        <dbReference type="EMBL" id="OGY87152.1"/>
    </source>
</evidence>
<keyword evidence="4 5" id="KW-0648">Protein biosynthesis</keyword>
<dbReference type="AlphaFoldDB" id="A0A1G2BDE5"/>
<evidence type="ECO:0000256" key="6">
    <source>
        <dbReference type="RuleBase" id="RU000642"/>
    </source>
</evidence>
<dbReference type="PROSITE" id="PS01126">
    <property type="entry name" value="EF_TS_1"/>
    <property type="match status" value="1"/>
</dbReference>
<dbReference type="Gene3D" id="1.10.286.20">
    <property type="match status" value="1"/>
</dbReference>
<evidence type="ECO:0000256" key="5">
    <source>
        <dbReference type="HAMAP-Rule" id="MF_00050"/>
    </source>
</evidence>
<dbReference type="GO" id="GO:0005737">
    <property type="term" value="C:cytoplasm"/>
    <property type="evidence" value="ECO:0007669"/>
    <property type="project" value="UniProtKB-SubCell"/>
</dbReference>
<dbReference type="SUPFAM" id="SSF54713">
    <property type="entry name" value="Elongation factor Ts (EF-Ts), dimerisation domain"/>
    <property type="match status" value="1"/>
</dbReference>
<feature type="region of interest" description="Involved in Mg(2+) ion dislocation from EF-Tu" evidence="5">
    <location>
        <begin position="78"/>
        <end position="81"/>
    </location>
</feature>
<proteinExistence type="inferred from homology"/>
<dbReference type="Gene3D" id="1.10.8.10">
    <property type="entry name" value="DNA helicase RuvA subunit, C-terminal domain"/>
    <property type="match status" value="1"/>
</dbReference>
<reference evidence="9 10" key="1">
    <citation type="journal article" date="2016" name="Nat. Commun.">
        <title>Thousands of microbial genomes shed light on interconnected biogeochemical processes in an aquifer system.</title>
        <authorList>
            <person name="Anantharaman K."/>
            <person name="Brown C.T."/>
            <person name="Hug L.A."/>
            <person name="Sharon I."/>
            <person name="Castelle C.J."/>
            <person name="Probst A.J."/>
            <person name="Thomas B.C."/>
            <person name="Singh A."/>
            <person name="Wilkins M.J."/>
            <person name="Karaoz U."/>
            <person name="Brodie E.L."/>
            <person name="Williams K.H."/>
            <person name="Hubbard S.S."/>
            <person name="Banfield J.F."/>
        </authorList>
    </citation>
    <scope>NUCLEOTIDE SEQUENCE [LARGE SCALE GENOMIC DNA]</scope>
</reference>
<evidence type="ECO:0000256" key="4">
    <source>
        <dbReference type="ARBA" id="ARBA00022917"/>
    </source>
</evidence>
<keyword evidence="3 5" id="KW-0251">Elongation factor</keyword>
<dbReference type="InterPro" id="IPR014039">
    <property type="entry name" value="Transl_elong_EFTs/EF1B_dimer"/>
</dbReference>
<comment type="function">
    <text evidence="5 6">Associates with the EF-Tu.GDP complex and induces the exchange of GDP to GTP. It remains bound to the aminoacyl-tRNA.EF-Tu.GTP complex up to the GTP hydrolysis stage on the ribosome.</text>
</comment>
<dbReference type="InterPro" id="IPR018101">
    <property type="entry name" value="Transl_elong_Ts_CS"/>
</dbReference>
<dbReference type="PANTHER" id="PTHR11741">
    <property type="entry name" value="ELONGATION FACTOR TS"/>
    <property type="match status" value="1"/>
</dbReference>
<dbReference type="Gene3D" id="3.30.479.20">
    <property type="entry name" value="Elongation factor Ts, dimerisation domain"/>
    <property type="match status" value="1"/>
</dbReference>
<organism evidence="9 10">
    <name type="scientific">Candidatus Kerfeldbacteria bacterium RIFOXYB2_FULL_38_14</name>
    <dbReference type="NCBI Taxonomy" id="1798547"/>
    <lineage>
        <taxon>Bacteria</taxon>
        <taxon>Candidatus Kerfeldiibacteriota</taxon>
    </lineage>
</organism>
<dbReference type="Proteomes" id="UP000176420">
    <property type="component" value="Unassembled WGS sequence"/>
</dbReference>
<evidence type="ECO:0000256" key="3">
    <source>
        <dbReference type="ARBA" id="ARBA00022768"/>
    </source>
</evidence>
<evidence type="ECO:0000256" key="2">
    <source>
        <dbReference type="ARBA" id="ARBA00016956"/>
    </source>
</evidence>
<comment type="subcellular location">
    <subcellularLocation>
        <location evidence="5 7">Cytoplasm</location>
    </subcellularLocation>
</comment>
<gene>
    <name evidence="5" type="primary">tsf</name>
    <name evidence="9" type="ORF">A2319_02670</name>
</gene>
<comment type="similarity">
    <text evidence="1 5 6">Belongs to the EF-Ts family.</text>
</comment>
<protein>
    <recommendedName>
        <fullName evidence="2 5">Elongation factor Ts</fullName>
        <shortName evidence="5">EF-Ts</shortName>
    </recommendedName>
</protein>
<dbReference type="InterPro" id="IPR001816">
    <property type="entry name" value="Transl_elong_EFTs/EF1B"/>
</dbReference>
<evidence type="ECO:0000256" key="1">
    <source>
        <dbReference type="ARBA" id="ARBA00005532"/>
    </source>
</evidence>
<dbReference type="HAMAP" id="MF_00050">
    <property type="entry name" value="EF_Ts"/>
    <property type="match status" value="1"/>
</dbReference>
<accession>A0A1G2BDE5</accession>
<keyword evidence="5" id="KW-0963">Cytoplasm</keyword>
<dbReference type="FunFam" id="1.10.8.10:FF:000001">
    <property type="entry name" value="Elongation factor Ts"/>
    <property type="match status" value="1"/>
</dbReference>
<dbReference type="PROSITE" id="PS01127">
    <property type="entry name" value="EF_TS_2"/>
    <property type="match status" value="1"/>
</dbReference>
<sequence>MSTELIQKLRHQTGAGVMDVKKALDESHGDVDQALEILRKRGEAIASKKADRQASEGVIASYVHLNKIGVLVELNCETDFVARTAGFQALAKDLAMQVASMKPLYLSSADVPLEVQAKEKEIYQAQITDNKPQAVKEKIVAGKLKKFFDENCLLNQIFFKNEKQTIQDLLNETIGRLGENIVIRRFIRFSLDDHGTGKNC</sequence>
<dbReference type="InterPro" id="IPR036402">
    <property type="entry name" value="EF-Ts_dimer_sf"/>
</dbReference>
<comment type="caution">
    <text evidence="9">The sequence shown here is derived from an EMBL/GenBank/DDBJ whole genome shotgun (WGS) entry which is preliminary data.</text>
</comment>
<dbReference type="InterPro" id="IPR009060">
    <property type="entry name" value="UBA-like_sf"/>
</dbReference>
<dbReference type="Pfam" id="PF00889">
    <property type="entry name" value="EF_TS"/>
    <property type="match status" value="1"/>
</dbReference>
<dbReference type="EMBL" id="MHKI01000011">
    <property type="protein sequence ID" value="OGY87152.1"/>
    <property type="molecule type" value="Genomic_DNA"/>
</dbReference>
<dbReference type="SUPFAM" id="SSF46934">
    <property type="entry name" value="UBA-like"/>
    <property type="match status" value="1"/>
</dbReference>
<dbReference type="NCBIfam" id="TIGR00116">
    <property type="entry name" value="tsf"/>
    <property type="match status" value="1"/>
</dbReference>
<dbReference type="GO" id="GO:0003746">
    <property type="term" value="F:translation elongation factor activity"/>
    <property type="evidence" value="ECO:0007669"/>
    <property type="project" value="UniProtKB-UniRule"/>
</dbReference>
<feature type="domain" description="Translation elongation factor EFTs/EF1B dimerisation" evidence="8">
    <location>
        <begin position="30"/>
        <end position="172"/>
    </location>
</feature>
<dbReference type="PANTHER" id="PTHR11741:SF0">
    <property type="entry name" value="ELONGATION FACTOR TS, MITOCHONDRIAL"/>
    <property type="match status" value="1"/>
</dbReference>
<evidence type="ECO:0000313" key="10">
    <source>
        <dbReference type="Proteomes" id="UP000176420"/>
    </source>
</evidence>
<evidence type="ECO:0000259" key="8">
    <source>
        <dbReference type="Pfam" id="PF00889"/>
    </source>
</evidence>
<dbReference type="CDD" id="cd14275">
    <property type="entry name" value="UBA_EF-Ts"/>
    <property type="match status" value="1"/>
</dbReference>
<dbReference type="FunFam" id="1.10.286.20:FF:000001">
    <property type="entry name" value="Elongation factor Ts"/>
    <property type="match status" value="1"/>
</dbReference>
<name>A0A1G2BDE5_9BACT</name>